<dbReference type="AlphaFoldDB" id="A0A6N6JBZ1"/>
<dbReference type="InterPro" id="IPR001345">
    <property type="entry name" value="PG/BPGM_mutase_AS"/>
</dbReference>
<dbReference type="InterPro" id="IPR013078">
    <property type="entry name" value="His_Pase_superF_clade-1"/>
</dbReference>
<dbReference type="OrthoDB" id="9781415at2"/>
<dbReference type="InterPro" id="IPR050275">
    <property type="entry name" value="PGM_Phosphatase"/>
</dbReference>
<dbReference type="Pfam" id="PF00300">
    <property type="entry name" value="His_Phos_1"/>
    <property type="match status" value="1"/>
</dbReference>
<gene>
    <name evidence="3" type="primary">gpmB</name>
    <name evidence="3" type="ORF">KIN_07590</name>
</gene>
<dbReference type="SUPFAM" id="SSF53254">
    <property type="entry name" value="Phosphoglycerate mutase-like"/>
    <property type="match status" value="1"/>
</dbReference>
<dbReference type="Gene3D" id="3.40.50.1240">
    <property type="entry name" value="Phosphoglycerate mutase-like"/>
    <property type="match status" value="1"/>
</dbReference>
<dbReference type="PANTHER" id="PTHR48100">
    <property type="entry name" value="BROAD-SPECIFICITY PHOSPHATASE YOR283W-RELATED"/>
    <property type="match status" value="1"/>
</dbReference>
<dbReference type="EMBL" id="BLJE01000001">
    <property type="protein sequence ID" value="GFE63685.1"/>
    <property type="molecule type" value="Genomic_DNA"/>
</dbReference>
<dbReference type="PANTHER" id="PTHR48100:SF59">
    <property type="entry name" value="ADENOSYLCOBALAMIN_ALPHA-RIBAZOLE PHOSPHATASE"/>
    <property type="match status" value="1"/>
</dbReference>
<feature type="active site" description="Proton donor/acceptor" evidence="1">
    <location>
        <position position="87"/>
    </location>
</feature>
<name>A0A6N6JBZ1_9RHOB</name>
<proteinExistence type="predicted"/>
<sequence length="191" mass="21197">MSNYPEIYVLRHGETEWNAESRMQGRLDSPLTEKGIAQARRQGRLLAGFDWSGFDVWCSPQGRAFQTAAIALVGHVEMLRTDDRLCEIDVGDWQGCLRKDLPLVEPQPMTQSLPVELYKNAPNGEGFARLRARCTAFLDDLARPAVIVTHGITSRMLRTVHLGLQDNAVADLPGGQGVVHHVKDGAQKILK</sequence>
<dbReference type="CDD" id="cd07067">
    <property type="entry name" value="HP_PGM_like"/>
    <property type="match status" value="1"/>
</dbReference>
<dbReference type="RefSeq" id="WP_159804597.1">
    <property type="nucleotide sequence ID" value="NZ_BLJE01000001.1"/>
</dbReference>
<evidence type="ECO:0000313" key="3">
    <source>
        <dbReference type="EMBL" id="GFE63685.1"/>
    </source>
</evidence>
<feature type="active site" description="Tele-phosphohistidine intermediate" evidence="1">
    <location>
        <position position="12"/>
    </location>
</feature>
<dbReference type="PIRSF" id="PIRSF000709">
    <property type="entry name" value="6PFK_2-Ptase"/>
    <property type="match status" value="1"/>
</dbReference>
<feature type="binding site" evidence="2">
    <location>
        <begin position="11"/>
        <end position="18"/>
    </location>
    <ligand>
        <name>substrate</name>
    </ligand>
</feature>
<reference evidence="3 4" key="1">
    <citation type="submission" date="2019-12" db="EMBL/GenBank/DDBJ databases">
        <title>Litoreibacter badius sp. nov., a novel bacteriochlorophyll a-containing bacterium in the genus Litoreibacter.</title>
        <authorList>
            <person name="Kanamuro M."/>
            <person name="Takabe Y."/>
            <person name="Mori K."/>
            <person name="Takaichi S."/>
            <person name="Hanada S."/>
        </authorList>
    </citation>
    <scope>NUCLEOTIDE SEQUENCE [LARGE SCALE GENOMIC DNA]</scope>
    <source>
        <strain evidence="3 4">K6</strain>
    </source>
</reference>
<organism evidence="3 4">
    <name type="scientific">Litoreibacter roseus</name>
    <dbReference type="NCBI Taxonomy" id="2601869"/>
    <lineage>
        <taxon>Bacteria</taxon>
        <taxon>Pseudomonadati</taxon>
        <taxon>Pseudomonadota</taxon>
        <taxon>Alphaproteobacteria</taxon>
        <taxon>Rhodobacterales</taxon>
        <taxon>Roseobacteraceae</taxon>
        <taxon>Litoreibacter</taxon>
    </lineage>
</organism>
<accession>A0A6N6JBZ1</accession>
<evidence type="ECO:0000256" key="1">
    <source>
        <dbReference type="PIRSR" id="PIRSR613078-1"/>
    </source>
</evidence>
<dbReference type="InterPro" id="IPR029033">
    <property type="entry name" value="His_PPase_superfam"/>
</dbReference>
<dbReference type="PROSITE" id="PS00175">
    <property type="entry name" value="PG_MUTASE"/>
    <property type="match status" value="1"/>
</dbReference>
<dbReference type="SMART" id="SM00855">
    <property type="entry name" value="PGAM"/>
    <property type="match status" value="1"/>
</dbReference>
<feature type="binding site" evidence="2">
    <location>
        <position position="63"/>
    </location>
    <ligand>
        <name>substrate</name>
    </ligand>
</feature>
<dbReference type="Proteomes" id="UP000436822">
    <property type="component" value="Unassembled WGS sequence"/>
</dbReference>
<dbReference type="GO" id="GO:0005737">
    <property type="term" value="C:cytoplasm"/>
    <property type="evidence" value="ECO:0007669"/>
    <property type="project" value="TreeGrafter"/>
</dbReference>
<keyword evidence="4" id="KW-1185">Reference proteome</keyword>
<evidence type="ECO:0000256" key="2">
    <source>
        <dbReference type="PIRSR" id="PIRSR613078-2"/>
    </source>
</evidence>
<comment type="caution">
    <text evidence="3">The sequence shown here is derived from an EMBL/GenBank/DDBJ whole genome shotgun (WGS) entry which is preliminary data.</text>
</comment>
<protein>
    <submittedName>
        <fullName evidence="3">Phosphoglycerate mutase</fullName>
    </submittedName>
</protein>
<dbReference type="GO" id="GO:0016791">
    <property type="term" value="F:phosphatase activity"/>
    <property type="evidence" value="ECO:0007669"/>
    <property type="project" value="TreeGrafter"/>
</dbReference>
<evidence type="ECO:0000313" key="4">
    <source>
        <dbReference type="Proteomes" id="UP000436822"/>
    </source>
</evidence>